<dbReference type="HOGENOM" id="CLU_045564_0_0_1"/>
<dbReference type="VEuPathDB" id="FungiDB:GLRG_00363"/>
<dbReference type="eggNOG" id="ENOG502SI5H">
    <property type="taxonomic scope" value="Eukaryota"/>
</dbReference>
<dbReference type="OrthoDB" id="5325862at2759"/>
<dbReference type="Proteomes" id="UP000008782">
    <property type="component" value="Unassembled WGS sequence"/>
</dbReference>
<evidence type="ECO:0000313" key="2">
    <source>
        <dbReference type="Proteomes" id="UP000008782"/>
    </source>
</evidence>
<protein>
    <submittedName>
        <fullName evidence="1">Uncharacterized protein</fullName>
    </submittedName>
</protein>
<dbReference type="EMBL" id="GG697331">
    <property type="protein sequence ID" value="EFQ25219.1"/>
    <property type="molecule type" value="Genomic_DNA"/>
</dbReference>
<dbReference type="GeneID" id="24405728"/>
<gene>
    <name evidence="1" type="ORF">GLRG_00363</name>
</gene>
<reference evidence="2" key="1">
    <citation type="journal article" date="2012" name="Nat. Genet.">
        <title>Lifestyle transitions in plant pathogenic Colletotrichum fungi deciphered by genome and transcriptome analyses.</title>
        <authorList>
            <person name="O'Connell R.J."/>
            <person name="Thon M.R."/>
            <person name="Hacquard S."/>
            <person name="Amyotte S.G."/>
            <person name="Kleemann J."/>
            <person name="Torres M.F."/>
            <person name="Damm U."/>
            <person name="Buiate E.A."/>
            <person name="Epstein L."/>
            <person name="Alkan N."/>
            <person name="Altmueller J."/>
            <person name="Alvarado-Balderrama L."/>
            <person name="Bauser C.A."/>
            <person name="Becker C."/>
            <person name="Birren B.W."/>
            <person name="Chen Z."/>
            <person name="Choi J."/>
            <person name="Crouch J.A."/>
            <person name="Duvick J.P."/>
            <person name="Farman M.A."/>
            <person name="Gan P."/>
            <person name="Heiman D."/>
            <person name="Henrissat B."/>
            <person name="Howard R.J."/>
            <person name="Kabbage M."/>
            <person name="Koch C."/>
            <person name="Kracher B."/>
            <person name="Kubo Y."/>
            <person name="Law A.D."/>
            <person name="Lebrun M.-H."/>
            <person name="Lee Y.-H."/>
            <person name="Miyara I."/>
            <person name="Moore N."/>
            <person name="Neumann U."/>
            <person name="Nordstroem K."/>
            <person name="Panaccione D.G."/>
            <person name="Panstruga R."/>
            <person name="Place M."/>
            <person name="Proctor R.H."/>
            <person name="Prusky D."/>
            <person name="Rech G."/>
            <person name="Reinhardt R."/>
            <person name="Rollins J.A."/>
            <person name="Rounsley S."/>
            <person name="Schardl C.L."/>
            <person name="Schwartz D.C."/>
            <person name="Shenoy N."/>
            <person name="Shirasu K."/>
            <person name="Sikhakolli U.R."/>
            <person name="Stueber K."/>
            <person name="Sukno S.A."/>
            <person name="Sweigard J.A."/>
            <person name="Takano Y."/>
            <person name="Takahara H."/>
            <person name="Trail F."/>
            <person name="van der Does H.C."/>
            <person name="Voll L.M."/>
            <person name="Will I."/>
            <person name="Young S."/>
            <person name="Zeng Q."/>
            <person name="Zhang J."/>
            <person name="Zhou S."/>
            <person name="Dickman M.B."/>
            <person name="Schulze-Lefert P."/>
            <person name="Ver Loren van Themaat E."/>
            <person name="Ma L.-J."/>
            <person name="Vaillancourt L.J."/>
        </authorList>
    </citation>
    <scope>NUCLEOTIDE SEQUENCE [LARGE SCALE GENOMIC DNA]</scope>
    <source>
        <strain evidence="2">M1.001 / M2 / FGSC 10212</strain>
    </source>
</reference>
<evidence type="ECO:0000313" key="1">
    <source>
        <dbReference type="EMBL" id="EFQ25219.1"/>
    </source>
</evidence>
<dbReference type="AlphaFoldDB" id="E3Q2B8"/>
<keyword evidence="2" id="KW-1185">Reference proteome</keyword>
<dbReference type="STRING" id="645133.E3Q2B8"/>
<accession>E3Q2B8</accession>
<organism evidence="2">
    <name type="scientific">Colletotrichum graminicola (strain M1.001 / M2 / FGSC 10212)</name>
    <name type="common">Maize anthracnose fungus</name>
    <name type="synonym">Glomerella graminicola</name>
    <dbReference type="NCBI Taxonomy" id="645133"/>
    <lineage>
        <taxon>Eukaryota</taxon>
        <taxon>Fungi</taxon>
        <taxon>Dikarya</taxon>
        <taxon>Ascomycota</taxon>
        <taxon>Pezizomycotina</taxon>
        <taxon>Sordariomycetes</taxon>
        <taxon>Hypocreomycetidae</taxon>
        <taxon>Glomerellales</taxon>
        <taxon>Glomerellaceae</taxon>
        <taxon>Colletotrichum</taxon>
        <taxon>Colletotrichum graminicola species complex</taxon>
    </lineage>
</organism>
<sequence length="288" mass="31031">MSFIIDEKPQTHLEVDPYDHDVMSGDSDSEVPPAYDDAFSKAPSTVQLQIHAVGYDYGQALTGNTLENIAVDRVETGELAYTSVRLSRSSNSCALVRGHDTSRSLISTIYRWGPGRPPRMRVFAGPAGVSVDDAIHNDHLPCELVNVKSRNVFSRTQRFATSFGTFEWRYADRAERKQPENNADSLLVCERTDGGGTGSSGGKAGKRGVQVAQLVRNEAMRTPGTTRWMGGNGGRLALDLSGWADAAAADGKGATAAQGVEAFLVASCICMLKREADRFKDNAIASVV</sequence>
<name>E3Q2B8_COLGM</name>
<proteinExistence type="predicted"/>
<dbReference type="RefSeq" id="XP_008089239.1">
    <property type="nucleotide sequence ID" value="XM_008091048.1"/>
</dbReference>